<evidence type="ECO:0008006" key="3">
    <source>
        <dbReference type="Google" id="ProtNLM"/>
    </source>
</evidence>
<organism evidence="1 2">
    <name type="scientific">Conexibacter woesei (strain DSM 14684 / CCUG 47730 / CIP 108061 / JCM 11494 / NBRC 100937 / ID131577)</name>
    <dbReference type="NCBI Taxonomy" id="469383"/>
    <lineage>
        <taxon>Bacteria</taxon>
        <taxon>Bacillati</taxon>
        <taxon>Actinomycetota</taxon>
        <taxon>Thermoleophilia</taxon>
        <taxon>Solirubrobacterales</taxon>
        <taxon>Conexibacteraceae</taxon>
        <taxon>Conexibacter</taxon>
    </lineage>
</organism>
<dbReference type="KEGG" id="cwo:Cwoe_2303"/>
<dbReference type="AlphaFoldDB" id="D3F6G1"/>
<sequence>MPFQDGASLVGYHDLDGRPAGKLAMQEAGGRWYLYVAHYWGDGTGWCIVDVTDPRAPRYVRWLPGPVNTETFQLQVADGRMITGMEPILPMFGGDPNGPTPQKGMIIWDVSDPENPAEIGRWDSGAGGTHRNFYAGGRYVHVATALHGVDGSAYGVVDIDDPEHPQLVGQWWWPGQGPGERFSDADLAKGHTGRPLKDVPAIWLHGGPYVADGRAYCPWARSGMVILDVEDVTAPELVSSLSFYPPLGSSIAAHTVVPIPERRLAIVNSEALHEHAQEPLAFAGIVDLSDERDPILISLFPRPRPPEGYPVRDFAERGGRFGPHNQHQPQGQPCLRRSDDLVFVAYFCAGLQVFDISNPRDPVIVASYIPDDPAERFGPHPKGELVTQMEDVLVDSRGYVYMSEKNSGLYILELDADVADRHAGARVG</sequence>
<gene>
    <name evidence="1" type="ordered locus">Cwoe_2303</name>
</gene>
<dbReference type="HOGENOM" id="CLU_047803_1_0_11"/>
<name>D3F6G1_CONWI</name>
<dbReference type="OrthoDB" id="4300819at2"/>
<dbReference type="EMBL" id="CP001854">
    <property type="protein sequence ID" value="ADB50728.1"/>
    <property type="molecule type" value="Genomic_DNA"/>
</dbReference>
<dbReference type="STRING" id="469383.Cwoe_2303"/>
<proteinExistence type="predicted"/>
<reference evidence="1 2" key="1">
    <citation type="journal article" date="2010" name="Stand. Genomic Sci.">
        <title>Complete genome sequence of Conexibacter woesei type strain (ID131577).</title>
        <authorList>
            <person name="Pukall R."/>
            <person name="Lapidus A."/>
            <person name="Glavina Del Rio T."/>
            <person name="Copeland A."/>
            <person name="Tice H."/>
            <person name="Cheng J.-F."/>
            <person name="Lucas S."/>
            <person name="Chen F."/>
            <person name="Nolan M."/>
            <person name="Bruce D."/>
            <person name="Goodwin L."/>
            <person name="Pitluck S."/>
            <person name="Mavromatis K."/>
            <person name="Ivanova N."/>
            <person name="Ovchinnikova G."/>
            <person name="Pati A."/>
            <person name="Chen A."/>
            <person name="Palaniappan K."/>
            <person name="Land M."/>
            <person name="Hauser L."/>
            <person name="Chang Y.-J."/>
            <person name="Jeffries C.D."/>
            <person name="Chain P."/>
            <person name="Meincke L."/>
            <person name="Sims D."/>
            <person name="Brettin T."/>
            <person name="Detter J.C."/>
            <person name="Rohde M."/>
            <person name="Goeker M."/>
            <person name="Bristow J."/>
            <person name="Eisen J.A."/>
            <person name="Markowitz V."/>
            <person name="Kyrpides N.C."/>
            <person name="Klenk H.-P."/>
            <person name="Hugenholtz P."/>
        </authorList>
    </citation>
    <scope>NUCLEOTIDE SEQUENCE [LARGE SCALE GENOMIC DNA]</scope>
    <source>
        <strain evidence="2">DSM 14684 / CIP 108061 / JCM 11494 / NBRC 100937 / ID131577</strain>
    </source>
</reference>
<dbReference type="eggNOG" id="COG5276">
    <property type="taxonomic scope" value="Bacteria"/>
</dbReference>
<dbReference type="Proteomes" id="UP000008229">
    <property type="component" value="Chromosome"/>
</dbReference>
<dbReference type="Pfam" id="PF08309">
    <property type="entry name" value="LVIVD"/>
    <property type="match status" value="2"/>
</dbReference>
<dbReference type="InterPro" id="IPR013211">
    <property type="entry name" value="LVIVD"/>
</dbReference>
<evidence type="ECO:0000313" key="2">
    <source>
        <dbReference type="Proteomes" id="UP000008229"/>
    </source>
</evidence>
<protein>
    <recommendedName>
        <fullName evidence="3">LVIVD repeat protein</fullName>
    </recommendedName>
</protein>
<accession>D3F6G1</accession>
<evidence type="ECO:0000313" key="1">
    <source>
        <dbReference type="EMBL" id="ADB50728.1"/>
    </source>
</evidence>
<keyword evidence="2" id="KW-1185">Reference proteome</keyword>
<dbReference type="RefSeq" id="WP_012933779.1">
    <property type="nucleotide sequence ID" value="NC_013739.1"/>
</dbReference>
<reference evidence="2" key="2">
    <citation type="submission" date="2010-01" db="EMBL/GenBank/DDBJ databases">
        <title>The complete genome of Conexibacter woesei DSM 14684.</title>
        <authorList>
            <consortium name="US DOE Joint Genome Institute (JGI-PGF)"/>
            <person name="Lucas S."/>
            <person name="Copeland A."/>
            <person name="Lapidus A."/>
            <person name="Glavina del Rio T."/>
            <person name="Dalin E."/>
            <person name="Tice H."/>
            <person name="Bruce D."/>
            <person name="Goodwin L."/>
            <person name="Pitluck S."/>
            <person name="Kyrpides N."/>
            <person name="Mavromatis K."/>
            <person name="Ivanova N."/>
            <person name="Mikhailova N."/>
            <person name="Chertkov O."/>
            <person name="Brettin T."/>
            <person name="Detter J.C."/>
            <person name="Han C."/>
            <person name="Larimer F."/>
            <person name="Land M."/>
            <person name="Hauser L."/>
            <person name="Markowitz V."/>
            <person name="Cheng J.-F."/>
            <person name="Hugenholtz P."/>
            <person name="Woyke T."/>
            <person name="Wu D."/>
            <person name="Pukall R."/>
            <person name="Steenblock K."/>
            <person name="Schneider S."/>
            <person name="Klenk H.-P."/>
            <person name="Eisen J.A."/>
        </authorList>
    </citation>
    <scope>NUCLEOTIDE SEQUENCE [LARGE SCALE GENOMIC DNA]</scope>
    <source>
        <strain evidence="2">DSM 14684 / CIP 108061 / JCM 11494 / NBRC 100937 / ID131577</strain>
    </source>
</reference>